<dbReference type="InterPro" id="IPR047650">
    <property type="entry name" value="Transpos_IS110"/>
</dbReference>
<evidence type="ECO:0000313" key="2">
    <source>
        <dbReference type="EMBL" id="MBC5726056.1"/>
    </source>
</evidence>
<dbReference type="RefSeq" id="WP_107631271.1">
    <property type="nucleotide sequence ID" value="NZ_JACOPL010000010.1"/>
</dbReference>
<name>A0A923LVD3_9FIRM</name>
<dbReference type="EMBL" id="JACOPL010000010">
    <property type="protein sequence ID" value="MBC5726056.1"/>
    <property type="molecule type" value="Genomic_DNA"/>
</dbReference>
<evidence type="ECO:0000313" key="3">
    <source>
        <dbReference type="Proteomes" id="UP000606499"/>
    </source>
</evidence>
<reference evidence="2" key="1">
    <citation type="submission" date="2020-08" db="EMBL/GenBank/DDBJ databases">
        <title>Genome public.</title>
        <authorList>
            <person name="Liu C."/>
            <person name="Sun Q."/>
        </authorList>
    </citation>
    <scope>NUCLEOTIDE SEQUENCE</scope>
    <source>
        <strain evidence="2">NSJ-28</strain>
    </source>
</reference>
<evidence type="ECO:0000259" key="1">
    <source>
        <dbReference type="Pfam" id="PF01548"/>
    </source>
</evidence>
<dbReference type="GO" id="GO:0004803">
    <property type="term" value="F:transposase activity"/>
    <property type="evidence" value="ECO:0007669"/>
    <property type="project" value="InterPro"/>
</dbReference>
<comment type="caution">
    <text evidence="2">The sequence shown here is derived from an EMBL/GenBank/DDBJ whole genome shotgun (WGS) entry which is preliminary data.</text>
</comment>
<feature type="domain" description="Transposase IS110-like N-terminal" evidence="1">
    <location>
        <begin position="9"/>
        <end position="165"/>
    </location>
</feature>
<dbReference type="AlphaFoldDB" id="A0A923LVD3"/>
<dbReference type="GO" id="GO:0006313">
    <property type="term" value="P:DNA transposition"/>
    <property type="evidence" value="ECO:0007669"/>
    <property type="project" value="InterPro"/>
</dbReference>
<keyword evidence="3" id="KW-1185">Reference proteome</keyword>
<dbReference type="Proteomes" id="UP000606499">
    <property type="component" value="Unassembled WGS sequence"/>
</dbReference>
<gene>
    <name evidence="2" type="ORF">H8S45_11365</name>
</gene>
<dbReference type="Pfam" id="PF01548">
    <property type="entry name" value="DEDD_Tnp_IS110"/>
    <property type="match status" value="1"/>
</dbReference>
<protein>
    <submittedName>
        <fullName evidence="2">IS110 family transposase</fullName>
    </submittedName>
</protein>
<dbReference type="GO" id="GO:0003677">
    <property type="term" value="F:DNA binding"/>
    <property type="evidence" value="ECO:0007669"/>
    <property type="project" value="InterPro"/>
</dbReference>
<sequence>MMNQTITTVGIDVSKGKRAVAVRRADRKIVLPPVQIDHTADGVSRLVEQLREIGGDMRIVMEHTRMYWRPIAHMLRAAGYFVSVVNAIRIHNFSDNSLQKMKTDKTDTLKIANYGLAFWTDLRNFSDEDETIQMLKMQCLLYERTQKTSVELQNGLISLLDQTFPPQRSVA</sequence>
<accession>A0A923LVD3</accession>
<dbReference type="InterPro" id="IPR002525">
    <property type="entry name" value="Transp_IS110-like_N"/>
</dbReference>
<dbReference type="PANTHER" id="PTHR33055">
    <property type="entry name" value="TRANSPOSASE FOR INSERTION SEQUENCE ELEMENT IS1111A"/>
    <property type="match status" value="1"/>
</dbReference>
<proteinExistence type="predicted"/>
<organism evidence="2 3">
    <name type="scientific">Agathobaculum faecis</name>
    <dbReference type="NCBI Taxonomy" id="2763013"/>
    <lineage>
        <taxon>Bacteria</taxon>
        <taxon>Bacillati</taxon>
        <taxon>Bacillota</taxon>
        <taxon>Clostridia</taxon>
        <taxon>Eubacteriales</taxon>
        <taxon>Butyricicoccaceae</taxon>
        <taxon>Agathobaculum</taxon>
    </lineage>
</organism>
<dbReference type="PANTHER" id="PTHR33055:SF3">
    <property type="entry name" value="PUTATIVE TRANSPOSASE FOR IS117-RELATED"/>
    <property type="match status" value="1"/>
</dbReference>